<name>A0A1G1W9D1_9BACT</name>
<dbReference type="InterPro" id="IPR005835">
    <property type="entry name" value="NTP_transferase_dom"/>
</dbReference>
<evidence type="ECO:0000259" key="2">
    <source>
        <dbReference type="Pfam" id="PF22640"/>
    </source>
</evidence>
<comment type="caution">
    <text evidence="3">The sequence shown here is derived from an EMBL/GenBank/DDBJ whole genome shotgun (WGS) entry which is preliminary data.</text>
</comment>
<dbReference type="EMBL" id="MHCP01000014">
    <property type="protein sequence ID" value="OGY24282.1"/>
    <property type="molecule type" value="Genomic_DNA"/>
</dbReference>
<dbReference type="InterPro" id="IPR049577">
    <property type="entry name" value="GMPP_N"/>
</dbReference>
<organism evidence="3 4">
    <name type="scientific">Candidatus Woykebacteria bacterium RBG_13_40_15</name>
    <dbReference type="NCBI Taxonomy" id="1802593"/>
    <lineage>
        <taxon>Bacteria</taxon>
        <taxon>Candidatus Woykeibacteriota</taxon>
    </lineage>
</organism>
<reference evidence="3 4" key="1">
    <citation type="journal article" date="2016" name="Nat. Commun.">
        <title>Thousands of microbial genomes shed light on interconnected biogeochemical processes in an aquifer system.</title>
        <authorList>
            <person name="Anantharaman K."/>
            <person name="Brown C.T."/>
            <person name="Hug L.A."/>
            <person name="Sharon I."/>
            <person name="Castelle C.J."/>
            <person name="Probst A.J."/>
            <person name="Thomas B.C."/>
            <person name="Singh A."/>
            <person name="Wilkins M.J."/>
            <person name="Karaoz U."/>
            <person name="Brodie E.L."/>
            <person name="Williams K.H."/>
            <person name="Hubbard S.S."/>
            <person name="Banfield J.F."/>
        </authorList>
    </citation>
    <scope>NUCLEOTIDE SEQUENCE [LARGE SCALE GENOMIC DNA]</scope>
</reference>
<dbReference type="InterPro" id="IPR029044">
    <property type="entry name" value="Nucleotide-diphossugar_trans"/>
</dbReference>
<dbReference type="InterPro" id="IPR051161">
    <property type="entry name" value="Mannose-6P_isomerase_type2"/>
</dbReference>
<dbReference type="Pfam" id="PF22640">
    <property type="entry name" value="ManC_GMP_beta-helix"/>
    <property type="match status" value="1"/>
</dbReference>
<dbReference type="STRING" id="1802593.A2172_00225"/>
<feature type="domain" description="MannoseP isomerase/GMP-like beta-helix" evidence="2">
    <location>
        <begin position="299"/>
        <end position="351"/>
    </location>
</feature>
<dbReference type="AlphaFoldDB" id="A0A1G1W9D1"/>
<dbReference type="Gene3D" id="3.90.550.10">
    <property type="entry name" value="Spore Coat Polysaccharide Biosynthesis Protein SpsA, Chain A"/>
    <property type="match status" value="1"/>
</dbReference>
<dbReference type="SUPFAM" id="SSF53448">
    <property type="entry name" value="Nucleotide-diphospho-sugar transferases"/>
    <property type="match status" value="1"/>
</dbReference>
<sequence length="360" mass="40027">MEKENYIVILAGGGGTRLWPKSRIKTPKQFLKILNQKTLFQESVDRVSSKYPFSNIFVVTNKSFVPEIRKEAPSIPIENILTEPSPKNTAAAIGFAAAKIVGKNPDAIITTLASDHYIKEKRKFLKTLSVCQETAARRDSLIIIGIHPTHPHTGLGYIHKGDEKISVGGASIFEVKAFKEKPNEKLALKYFESGEYFWNASMNTYKASVILDSIASYLPQLSVVLEKVKNGIPEKQIEEEWSALPSEPIDTAILEKAKNVLMIVGGFSWFDVGDWSAIHAILSDEPTLNILVGEEPRVHLEVDTEGCLIHGTSKLIATIGLKDLVIVDTADILLICPKDRAQEVKKLVEELAKQKRHNYL</sequence>
<dbReference type="PANTHER" id="PTHR46390:SF1">
    <property type="entry name" value="MANNOSE-1-PHOSPHATE GUANYLYLTRANSFERASE"/>
    <property type="match status" value="1"/>
</dbReference>
<dbReference type="InterPro" id="IPR054566">
    <property type="entry name" value="ManC/GMP-like_b-helix"/>
</dbReference>
<dbReference type="CDD" id="cd02509">
    <property type="entry name" value="GDP-M1P_Guanylyltransferase"/>
    <property type="match status" value="1"/>
</dbReference>
<dbReference type="Proteomes" id="UP000176631">
    <property type="component" value="Unassembled WGS sequence"/>
</dbReference>
<gene>
    <name evidence="3" type="ORF">A2172_00225</name>
</gene>
<dbReference type="SUPFAM" id="SSF159283">
    <property type="entry name" value="Guanosine diphospho-D-mannose pyrophosphorylase/mannose-6-phosphate isomerase linker domain"/>
    <property type="match status" value="1"/>
</dbReference>
<evidence type="ECO:0000313" key="4">
    <source>
        <dbReference type="Proteomes" id="UP000176631"/>
    </source>
</evidence>
<proteinExistence type="predicted"/>
<evidence type="ECO:0008006" key="5">
    <source>
        <dbReference type="Google" id="ProtNLM"/>
    </source>
</evidence>
<accession>A0A1G1W9D1</accession>
<protein>
    <recommendedName>
        <fullName evidence="5">Nucleotidyl transferase domain-containing protein</fullName>
    </recommendedName>
</protein>
<dbReference type="GO" id="GO:0004475">
    <property type="term" value="F:mannose-1-phosphate guanylyltransferase (GTP) activity"/>
    <property type="evidence" value="ECO:0007669"/>
    <property type="project" value="InterPro"/>
</dbReference>
<evidence type="ECO:0000259" key="1">
    <source>
        <dbReference type="Pfam" id="PF00483"/>
    </source>
</evidence>
<evidence type="ECO:0000313" key="3">
    <source>
        <dbReference type="EMBL" id="OGY24282.1"/>
    </source>
</evidence>
<dbReference type="GO" id="GO:0009298">
    <property type="term" value="P:GDP-mannose biosynthetic process"/>
    <property type="evidence" value="ECO:0007669"/>
    <property type="project" value="TreeGrafter"/>
</dbReference>
<dbReference type="Pfam" id="PF00483">
    <property type="entry name" value="NTP_transferase"/>
    <property type="match status" value="1"/>
</dbReference>
<feature type="domain" description="Nucleotidyl transferase" evidence="1">
    <location>
        <begin position="8"/>
        <end position="282"/>
    </location>
</feature>
<dbReference type="PANTHER" id="PTHR46390">
    <property type="entry name" value="MANNOSE-1-PHOSPHATE GUANYLYLTRANSFERASE"/>
    <property type="match status" value="1"/>
</dbReference>